<dbReference type="SUPFAM" id="SSF103473">
    <property type="entry name" value="MFS general substrate transporter"/>
    <property type="match status" value="1"/>
</dbReference>
<dbReference type="PANTHER" id="PTHR45757">
    <property type="entry name" value="PROTEIN CBG23364-RELATED"/>
    <property type="match status" value="1"/>
</dbReference>
<dbReference type="EMBL" id="CATQJA010001197">
    <property type="protein sequence ID" value="CAJ0566270.1"/>
    <property type="molecule type" value="Genomic_DNA"/>
</dbReference>
<dbReference type="PANTHER" id="PTHR45757:SF17">
    <property type="entry name" value="MAJOR FACILITATOR SUPERFAMILY (MFS) PROFILE DOMAIN-CONTAINING PROTEIN"/>
    <property type="match status" value="1"/>
</dbReference>
<name>A0AA36CDR1_9BILA</name>
<accession>A0AA36CDR1</accession>
<dbReference type="GO" id="GO:0016020">
    <property type="term" value="C:membrane"/>
    <property type="evidence" value="ECO:0007669"/>
    <property type="project" value="TreeGrafter"/>
</dbReference>
<dbReference type="AlphaFoldDB" id="A0AA36CDR1"/>
<feature type="non-terminal residue" evidence="2">
    <location>
        <position position="177"/>
    </location>
</feature>
<protein>
    <submittedName>
        <fullName evidence="2">Uncharacterized protein</fullName>
    </submittedName>
</protein>
<proteinExistence type="predicted"/>
<keyword evidence="1" id="KW-0812">Transmembrane</keyword>
<dbReference type="Proteomes" id="UP001177023">
    <property type="component" value="Unassembled WGS sequence"/>
</dbReference>
<keyword evidence="3" id="KW-1185">Reference proteome</keyword>
<evidence type="ECO:0000256" key="1">
    <source>
        <dbReference type="SAM" id="Phobius"/>
    </source>
</evidence>
<feature type="transmembrane region" description="Helical" evidence="1">
    <location>
        <begin position="61"/>
        <end position="81"/>
    </location>
</feature>
<dbReference type="Gene3D" id="1.20.1250.20">
    <property type="entry name" value="MFS general substrate transporter like domains"/>
    <property type="match status" value="1"/>
</dbReference>
<gene>
    <name evidence="2" type="ORF">MSPICULIGERA_LOCUS4881</name>
</gene>
<reference evidence="2" key="1">
    <citation type="submission" date="2023-06" db="EMBL/GenBank/DDBJ databases">
        <authorList>
            <person name="Delattre M."/>
        </authorList>
    </citation>
    <scope>NUCLEOTIDE SEQUENCE</scope>
    <source>
        <strain evidence="2">AF72</strain>
    </source>
</reference>
<comment type="caution">
    <text evidence="2">The sequence shown here is derived from an EMBL/GenBank/DDBJ whole genome shotgun (WGS) entry which is preliminary data.</text>
</comment>
<evidence type="ECO:0000313" key="3">
    <source>
        <dbReference type="Proteomes" id="UP001177023"/>
    </source>
</evidence>
<feature type="transmembrane region" description="Helical" evidence="1">
    <location>
        <begin position="20"/>
        <end position="40"/>
    </location>
</feature>
<evidence type="ECO:0000313" key="2">
    <source>
        <dbReference type="EMBL" id="CAJ0566270.1"/>
    </source>
</evidence>
<sequence length="177" mass="19209">MTAATLLVTFMPLYYHKVLHFDVFTTGILSTFTTLLHVPIKSISGSFCDSLSWIPLHVKVQACNFIAVGFAGICCLMIGIVKATGDGYFGVTLFGVVYCTIAVNSGHSKTGKMASRQYAHFVSSTIHDIKCAALVAAPASWAMFVQDEPDAAEWSYVFYLNGAMLTAISVLQKYKKG</sequence>
<feature type="transmembrane region" description="Helical" evidence="1">
    <location>
        <begin position="156"/>
        <end position="174"/>
    </location>
</feature>
<organism evidence="2 3">
    <name type="scientific">Mesorhabditis spiculigera</name>
    <dbReference type="NCBI Taxonomy" id="96644"/>
    <lineage>
        <taxon>Eukaryota</taxon>
        <taxon>Metazoa</taxon>
        <taxon>Ecdysozoa</taxon>
        <taxon>Nematoda</taxon>
        <taxon>Chromadorea</taxon>
        <taxon>Rhabditida</taxon>
        <taxon>Rhabditina</taxon>
        <taxon>Rhabditomorpha</taxon>
        <taxon>Rhabditoidea</taxon>
        <taxon>Rhabditidae</taxon>
        <taxon>Mesorhabditinae</taxon>
        <taxon>Mesorhabditis</taxon>
    </lineage>
</organism>
<keyword evidence="1" id="KW-1133">Transmembrane helix</keyword>
<dbReference type="InterPro" id="IPR036259">
    <property type="entry name" value="MFS_trans_sf"/>
</dbReference>
<feature type="transmembrane region" description="Helical" evidence="1">
    <location>
        <begin position="87"/>
        <end position="106"/>
    </location>
</feature>
<keyword evidence="1" id="KW-0472">Membrane</keyword>